<evidence type="ECO:0000313" key="12">
    <source>
        <dbReference type="EMBL" id="QJR35102.1"/>
    </source>
</evidence>
<keyword evidence="6 7" id="KW-0742">SOS response</keyword>
<dbReference type="Gene3D" id="3.40.1440.10">
    <property type="entry name" value="GIY-YIG endonuclease"/>
    <property type="match status" value="1"/>
</dbReference>
<dbReference type="Pfam" id="PF01541">
    <property type="entry name" value="GIY-YIG"/>
    <property type="match status" value="1"/>
</dbReference>
<keyword evidence="13" id="KW-1185">Reference proteome</keyword>
<feature type="domain" description="UVR" evidence="9">
    <location>
        <begin position="232"/>
        <end position="267"/>
    </location>
</feature>
<evidence type="ECO:0000256" key="7">
    <source>
        <dbReference type="HAMAP-Rule" id="MF_00203"/>
    </source>
</evidence>
<dbReference type="Gene3D" id="3.30.420.340">
    <property type="entry name" value="UvrC, RNAse H endonuclease domain"/>
    <property type="match status" value="1"/>
</dbReference>
<feature type="domain" description="UvrC family homology region profile" evidence="11">
    <location>
        <begin position="283"/>
        <end position="506"/>
    </location>
</feature>
<comment type="subunit">
    <text evidence="7">Interacts with UvrB in an incision complex.</text>
</comment>
<feature type="region of interest" description="Disordered" evidence="8">
    <location>
        <begin position="628"/>
        <end position="651"/>
    </location>
</feature>
<dbReference type="PANTHER" id="PTHR30562:SF1">
    <property type="entry name" value="UVRABC SYSTEM PROTEIN C"/>
    <property type="match status" value="1"/>
</dbReference>
<dbReference type="Pfam" id="PF14520">
    <property type="entry name" value="HHH_5"/>
    <property type="match status" value="1"/>
</dbReference>
<dbReference type="PANTHER" id="PTHR30562">
    <property type="entry name" value="UVRC/OXIDOREDUCTASE"/>
    <property type="match status" value="1"/>
</dbReference>
<keyword evidence="4 7" id="KW-0267">Excision nuclease</keyword>
<accession>A0A6M4IQI4</accession>
<evidence type="ECO:0000313" key="13">
    <source>
        <dbReference type="Proteomes" id="UP000500938"/>
    </source>
</evidence>
<dbReference type="PROSITE" id="PS50164">
    <property type="entry name" value="GIY_YIG"/>
    <property type="match status" value="1"/>
</dbReference>
<dbReference type="InterPro" id="IPR035901">
    <property type="entry name" value="GIY-YIG_endonuc_sf"/>
</dbReference>
<feature type="compositionally biased region" description="Low complexity" evidence="8">
    <location>
        <begin position="632"/>
        <end position="645"/>
    </location>
</feature>
<dbReference type="NCBIfam" id="NF001824">
    <property type="entry name" value="PRK00558.1-5"/>
    <property type="match status" value="1"/>
</dbReference>
<dbReference type="Proteomes" id="UP000500938">
    <property type="component" value="Chromosome"/>
</dbReference>
<dbReference type="InterPro" id="IPR010994">
    <property type="entry name" value="RuvA_2-like"/>
</dbReference>
<dbReference type="AlphaFoldDB" id="A0A6M4IQI4"/>
<keyword evidence="1 7" id="KW-0963">Cytoplasm</keyword>
<dbReference type="InterPro" id="IPR000305">
    <property type="entry name" value="GIY-YIG_endonuc"/>
</dbReference>
<keyword evidence="5 7" id="KW-0234">DNA repair</keyword>
<dbReference type="Pfam" id="PF08459">
    <property type="entry name" value="UvrC_RNaseH_dom"/>
    <property type="match status" value="1"/>
</dbReference>
<dbReference type="NCBIfam" id="TIGR00194">
    <property type="entry name" value="uvrC"/>
    <property type="match status" value="1"/>
</dbReference>
<dbReference type="PROSITE" id="PS50165">
    <property type="entry name" value="UVRC"/>
    <property type="match status" value="1"/>
</dbReference>
<dbReference type="SMART" id="SM00465">
    <property type="entry name" value="GIYc"/>
    <property type="match status" value="1"/>
</dbReference>
<dbReference type="SUPFAM" id="SSF82771">
    <property type="entry name" value="GIY-YIG endonuclease"/>
    <property type="match status" value="1"/>
</dbReference>
<protein>
    <recommendedName>
        <fullName evidence="7">UvrABC system protein C</fullName>
        <shortName evidence="7">Protein UvrC</shortName>
    </recommendedName>
    <alternativeName>
        <fullName evidence="7">Excinuclease ABC subunit C</fullName>
    </alternativeName>
</protein>
<dbReference type="GO" id="GO:0009381">
    <property type="term" value="F:excinuclease ABC activity"/>
    <property type="evidence" value="ECO:0007669"/>
    <property type="project" value="UniProtKB-UniRule"/>
</dbReference>
<evidence type="ECO:0000259" key="11">
    <source>
        <dbReference type="PROSITE" id="PS50165"/>
    </source>
</evidence>
<comment type="function">
    <text evidence="7">The UvrABC repair system catalyzes the recognition and processing of DNA lesions. UvrC both incises the 5' and 3' sides of the lesion. The N-terminal half is responsible for the 3' incision and the C-terminal half is responsible for the 5' incision.</text>
</comment>
<dbReference type="FunFam" id="3.40.1440.10:FF:000001">
    <property type="entry name" value="UvrABC system protein C"/>
    <property type="match status" value="1"/>
</dbReference>
<dbReference type="CDD" id="cd10434">
    <property type="entry name" value="GIY-YIG_UvrC_Cho"/>
    <property type="match status" value="1"/>
</dbReference>
<evidence type="ECO:0000259" key="9">
    <source>
        <dbReference type="PROSITE" id="PS50151"/>
    </source>
</evidence>
<dbReference type="SUPFAM" id="SSF46600">
    <property type="entry name" value="C-terminal UvrC-binding domain of UvrB"/>
    <property type="match status" value="1"/>
</dbReference>
<evidence type="ECO:0000259" key="10">
    <source>
        <dbReference type="PROSITE" id="PS50164"/>
    </source>
</evidence>
<reference evidence="12 13" key="1">
    <citation type="submission" date="2020-05" db="EMBL/GenBank/DDBJ databases">
        <title>Complete genome sequence of Gemmatimonas greenlandica TET16.</title>
        <authorList>
            <person name="Zeng Y."/>
        </authorList>
    </citation>
    <scope>NUCLEOTIDE SEQUENCE [LARGE SCALE GENOMIC DNA]</scope>
    <source>
        <strain evidence="12 13">TET16</strain>
    </source>
</reference>
<evidence type="ECO:0000256" key="6">
    <source>
        <dbReference type="ARBA" id="ARBA00023236"/>
    </source>
</evidence>
<proteinExistence type="inferred from homology"/>
<dbReference type="SUPFAM" id="SSF47781">
    <property type="entry name" value="RuvA domain 2-like"/>
    <property type="match status" value="1"/>
</dbReference>
<comment type="similarity">
    <text evidence="7">Belongs to the UvrC family.</text>
</comment>
<feature type="domain" description="GIY-YIG" evidence="10">
    <location>
        <begin position="42"/>
        <end position="121"/>
    </location>
</feature>
<evidence type="ECO:0000256" key="1">
    <source>
        <dbReference type="ARBA" id="ARBA00022490"/>
    </source>
</evidence>
<evidence type="ECO:0000256" key="4">
    <source>
        <dbReference type="ARBA" id="ARBA00022881"/>
    </source>
</evidence>
<name>A0A6M4IQI4_9BACT</name>
<comment type="subcellular location">
    <subcellularLocation>
        <location evidence="7">Cytoplasm</location>
    </subcellularLocation>
</comment>
<dbReference type="InterPro" id="IPR050066">
    <property type="entry name" value="UvrABC_protein_C"/>
</dbReference>
<dbReference type="InterPro" id="IPR036876">
    <property type="entry name" value="UVR_dom_sf"/>
</dbReference>
<dbReference type="RefSeq" id="WP_171224531.1">
    <property type="nucleotide sequence ID" value="NZ_CP053085.1"/>
</dbReference>
<dbReference type="Pfam" id="PF02151">
    <property type="entry name" value="UVR"/>
    <property type="match status" value="1"/>
</dbReference>
<dbReference type="KEGG" id="ggr:HKW67_06060"/>
<organism evidence="12 13">
    <name type="scientific">Gemmatimonas groenlandica</name>
    <dbReference type="NCBI Taxonomy" id="2732249"/>
    <lineage>
        <taxon>Bacteria</taxon>
        <taxon>Pseudomonadati</taxon>
        <taxon>Gemmatimonadota</taxon>
        <taxon>Gemmatimonadia</taxon>
        <taxon>Gemmatimonadales</taxon>
        <taxon>Gemmatimonadaceae</taxon>
        <taxon>Gemmatimonas</taxon>
    </lineage>
</organism>
<evidence type="ECO:0000256" key="5">
    <source>
        <dbReference type="ARBA" id="ARBA00023204"/>
    </source>
</evidence>
<dbReference type="InterPro" id="IPR038476">
    <property type="entry name" value="UvrC_RNase_H_dom_sf"/>
</dbReference>
<dbReference type="PROSITE" id="PS50151">
    <property type="entry name" value="UVR"/>
    <property type="match status" value="1"/>
</dbReference>
<dbReference type="InterPro" id="IPR001162">
    <property type="entry name" value="UvrC_RNase_H_dom"/>
</dbReference>
<evidence type="ECO:0000256" key="8">
    <source>
        <dbReference type="SAM" id="MobiDB-lite"/>
    </source>
</evidence>
<dbReference type="GO" id="GO:0006289">
    <property type="term" value="P:nucleotide-excision repair"/>
    <property type="evidence" value="ECO:0007669"/>
    <property type="project" value="UniProtKB-UniRule"/>
</dbReference>
<dbReference type="GO" id="GO:0003677">
    <property type="term" value="F:DNA binding"/>
    <property type="evidence" value="ECO:0007669"/>
    <property type="project" value="UniProtKB-UniRule"/>
</dbReference>
<dbReference type="EMBL" id="CP053085">
    <property type="protein sequence ID" value="QJR35102.1"/>
    <property type="molecule type" value="Genomic_DNA"/>
</dbReference>
<dbReference type="GO" id="GO:0009380">
    <property type="term" value="C:excinuclease repair complex"/>
    <property type="evidence" value="ECO:0007669"/>
    <property type="project" value="InterPro"/>
</dbReference>
<dbReference type="SMART" id="SM00278">
    <property type="entry name" value="HhH1"/>
    <property type="match status" value="2"/>
</dbReference>
<dbReference type="InterPro" id="IPR003583">
    <property type="entry name" value="Hlx-hairpin-Hlx_DNA-bd_motif"/>
</dbReference>
<dbReference type="HAMAP" id="MF_00203">
    <property type="entry name" value="UvrC"/>
    <property type="match status" value="1"/>
</dbReference>
<dbReference type="Gene3D" id="4.10.860.10">
    <property type="entry name" value="UVR domain"/>
    <property type="match status" value="1"/>
</dbReference>
<dbReference type="GO" id="GO:0005737">
    <property type="term" value="C:cytoplasm"/>
    <property type="evidence" value="ECO:0007669"/>
    <property type="project" value="UniProtKB-SubCell"/>
</dbReference>
<dbReference type="InterPro" id="IPR047296">
    <property type="entry name" value="GIY-YIG_UvrC_Cho"/>
</dbReference>
<dbReference type="GO" id="GO:0009432">
    <property type="term" value="P:SOS response"/>
    <property type="evidence" value="ECO:0007669"/>
    <property type="project" value="UniProtKB-UniRule"/>
</dbReference>
<evidence type="ECO:0000256" key="2">
    <source>
        <dbReference type="ARBA" id="ARBA00022763"/>
    </source>
</evidence>
<evidence type="ECO:0000256" key="3">
    <source>
        <dbReference type="ARBA" id="ARBA00022769"/>
    </source>
</evidence>
<sequence length="651" mass="72903">MSADHDQRLSDALLVPEDDWTSAAIARGMPASVAQKLPHLPESPGVYLWKDAEGQVLYVGKAKRLRSRVKSYWAQDHLSSPKTRGLMRKVRALDTIVVPSEAHALILEATLIKEYHPRFNIALRDDKSYPYIKVTVQEPFPRVIVTRRLQDDGARYFGPYTDVGSMRRALNVVKRIFTVRSCHYNLPKEAPERPCLDYFIKRCQAPCVGYQSTDDYRAMIDEVVWFLDGRTSDVVRHVRERMMDASERLDFERAGELRDALRHLEKMEEPTVVLEVEGGDRDVVGYARDGEDACVVIMRIRGGKLLARDHRLVEHAEDEEDGAVLGACLAQWYRTAEARAADLLVPFDFEDRESLEASLDGTKIRIPQRGPRRALVDLADKNAQHLLEEFKLAALEADERAVDPVYELQRELGLPRLPRSLICFDISHAQGTDVVASAVWFENGRPKRAEYRKFKIAIFEGNDDFKSMHEVVTRYFTRRVTEELALPDLAVIDGGKGQLGAARAALDALGITSIGLISLAKRDEEIFLPGRSDPVRLPRRSPALRMLQQARDEAHRFAITFQRQKRAARTITSELLKIPGVGPTKRRALLTAFGSVQGVREATIAQIAAVPGFGPGSAARLLSALGVPSVESPSDIPSDPTSDVPLDSTFE</sequence>
<keyword evidence="2 7" id="KW-0227">DNA damage</keyword>
<dbReference type="InterPro" id="IPR001943">
    <property type="entry name" value="UVR_dom"/>
</dbReference>
<gene>
    <name evidence="7 12" type="primary">uvrC</name>
    <name evidence="12" type="ORF">HKW67_06060</name>
</gene>
<dbReference type="InterPro" id="IPR004791">
    <property type="entry name" value="UvrC"/>
</dbReference>
<keyword evidence="3 7" id="KW-0228">DNA excision</keyword>
<dbReference type="Gene3D" id="1.10.150.20">
    <property type="entry name" value="5' to 3' exonuclease, C-terminal subdomain"/>
    <property type="match status" value="1"/>
</dbReference>
<dbReference type="Pfam" id="PF22920">
    <property type="entry name" value="UvrC_RNaseH"/>
    <property type="match status" value="1"/>
</dbReference>